<dbReference type="PANTHER" id="PTHR30023">
    <property type="entry name" value="D-ALANYL-D-ALANINE CARBOXYPEPTIDASE"/>
    <property type="match status" value="1"/>
</dbReference>
<dbReference type="Proteomes" id="UP000815698">
    <property type="component" value="Chromosome"/>
</dbReference>
<dbReference type="InterPro" id="IPR012338">
    <property type="entry name" value="Beta-lactam/transpept-like"/>
</dbReference>
<evidence type="ECO:0000256" key="1">
    <source>
        <dbReference type="ARBA" id="ARBA00006096"/>
    </source>
</evidence>
<accession>A0ABM6PPG7</accession>
<dbReference type="RefSeq" id="WP_096883059.1">
    <property type="nucleotide sequence ID" value="NZ_CP023482.1"/>
</dbReference>
<feature type="compositionally biased region" description="Gly residues" evidence="3">
    <location>
        <begin position="114"/>
        <end position="123"/>
    </location>
</feature>
<dbReference type="Pfam" id="PF02113">
    <property type="entry name" value="Peptidase_S13"/>
    <property type="match status" value="1"/>
</dbReference>
<evidence type="ECO:0000313" key="4">
    <source>
        <dbReference type="EMBL" id="ATH96794.1"/>
    </source>
</evidence>
<organism evidence="4 5">
    <name type="scientific">Dermabacter jinjuensis</name>
    <dbReference type="NCBI Taxonomy" id="1667168"/>
    <lineage>
        <taxon>Bacteria</taxon>
        <taxon>Bacillati</taxon>
        <taxon>Actinomycetota</taxon>
        <taxon>Actinomycetes</taxon>
        <taxon>Micrococcales</taxon>
        <taxon>Dermabacteraceae</taxon>
        <taxon>Dermabacter</taxon>
    </lineage>
</organism>
<proteinExistence type="inferred from homology"/>
<evidence type="ECO:0000256" key="2">
    <source>
        <dbReference type="ARBA" id="ARBA00022801"/>
    </source>
</evidence>
<protein>
    <submittedName>
        <fullName evidence="4">Uncharacterized protein</fullName>
    </submittedName>
</protein>
<comment type="similarity">
    <text evidence="1">Belongs to the peptidase S13 family.</text>
</comment>
<keyword evidence="5" id="KW-1185">Reference proteome</keyword>
<sequence length="123" mass="12001">MGVGGAPTAIKDTFALVPIGGLTGTLTKRFGEDGAEQARGIVRGKTGTLSGTSTLAGTMVLADGRVVGYAIFAYDSTSAGYGEARAVVDYVASAIVAAGGPTPAGLYDSSASPEGGGAPEEAE</sequence>
<evidence type="ECO:0000256" key="3">
    <source>
        <dbReference type="SAM" id="MobiDB-lite"/>
    </source>
</evidence>
<dbReference type="SUPFAM" id="SSF56601">
    <property type="entry name" value="beta-lactamase/transpeptidase-like"/>
    <property type="match status" value="1"/>
</dbReference>
<dbReference type="Gene3D" id="3.40.710.10">
    <property type="entry name" value="DD-peptidase/beta-lactamase superfamily"/>
    <property type="match status" value="1"/>
</dbReference>
<dbReference type="PANTHER" id="PTHR30023:SF0">
    <property type="entry name" value="PENICILLIN-SENSITIVE CARBOXYPEPTIDASE A"/>
    <property type="match status" value="1"/>
</dbReference>
<name>A0ABM6PPG7_9MICO</name>
<keyword evidence="2" id="KW-0378">Hydrolase</keyword>
<dbReference type="EMBL" id="CP023482">
    <property type="protein sequence ID" value="ATH96794.1"/>
    <property type="molecule type" value="Genomic_DNA"/>
</dbReference>
<feature type="region of interest" description="Disordered" evidence="3">
    <location>
        <begin position="101"/>
        <end position="123"/>
    </location>
</feature>
<reference evidence="4 5" key="1">
    <citation type="journal article" date="2016" name="Int. J. Syst. Evol. Microbiol.">
        <title>Dermabacter jinjuensis sp. nov., a novel species of the genus Dermabacter isolated from a clinical specimen.</title>
        <authorList>
            <person name="Park Y.K."/>
            <person name="Lee K.M."/>
            <person name="Lee W.K."/>
            <person name="Cho M.J."/>
            <person name="Lee H.S."/>
            <person name="Cho Y.G."/>
            <person name="Lee Y.C."/>
            <person name="Lee W.K."/>
            <person name="Seong W.K."/>
            <person name="Hwang K.J."/>
        </authorList>
    </citation>
    <scope>NUCLEOTIDE SEQUENCE [LARGE SCALE GENOMIC DNA]</scope>
    <source>
        <strain evidence="4 5">32T</strain>
    </source>
</reference>
<gene>
    <name evidence="4" type="ORF">COP05_06635</name>
</gene>
<dbReference type="InterPro" id="IPR000667">
    <property type="entry name" value="Peptidase_S13"/>
</dbReference>
<evidence type="ECO:0000313" key="5">
    <source>
        <dbReference type="Proteomes" id="UP000815698"/>
    </source>
</evidence>